<comment type="caution">
    <text evidence="3">The sequence shown here is derived from an EMBL/GenBank/DDBJ whole genome shotgun (WGS) entry which is preliminary data.</text>
</comment>
<proteinExistence type="predicted"/>
<evidence type="ECO:0000256" key="1">
    <source>
        <dbReference type="SAM" id="MobiDB-lite"/>
    </source>
</evidence>
<evidence type="ECO:0000313" key="4">
    <source>
        <dbReference type="Proteomes" id="UP001416858"/>
    </source>
</evidence>
<dbReference type="Proteomes" id="UP001416858">
    <property type="component" value="Unassembled WGS sequence"/>
</dbReference>
<evidence type="ECO:0000313" key="3">
    <source>
        <dbReference type="EMBL" id="GAA5505037.1"/>
    </source>
</evidence>
<protein>
    <submittedName>
        <fullName evidence="3">Uncharacterized protein</fullName>
    </submittedName>
</protein>
<sequence>MERADRYAAGRYYRAPAAAGLEQKNAEQRNATCFRVHRLTWLAFVVPFCGAASLPFRVLRRPFPRRPAPDAEVAAKPQRRWRGRIPFEGDKGRPTTFG</sequence>
<feature type="compositionally biased region" description="Basic and acidic residues" evidence="1">
    <location>
        <begin position="85"/>
        <end position="98"/>
    </location>
</feature>
<accession>A0ABP9VIL6</accession>
<reference evidence="3 4" key="1">
    <citation type="submission" date="2024-02" db="EMBL/GenBank/DDBJ databases">
        <title>Rhodopirellula caenicola NBRC 110016.</title>
        <authorList>
            <person name="Ichikawa N."/>
            <person name="Katano-Makiyama Y."/>
            <person name="Hidaka K."/>
        </authorList>
    </citation>
    <scope>NUCLEOTIDE SEQUENCE [LARGE SCALE GENOMIC DNA]</scope>
    <source>
        <strain evidence="3 4">NBRC 110016</strain>
    </source>
</reference>
<keyword evidence="2" id="KW-0812">Transmembrane</keyword>
<feature type="transmembrane region" description="Helical" evidence="2">
    <location>
        <begin position="39"/>
        <end position="59"/>
    </location>
</feature>
<keyword evidence="2" id="KW-1133">Transmembrane helix</keyword>
<name>A0ABP9VIL6_9BACT</name>
<feature type="region of interest" description="Disordered" evidence="1">
    <location>
        <begin position="67"/>
        <end position="98"/>
    </location>
</feature>
<organism evidence="3 4">
    <name type="scientific">Novipirellula caenicola</name>
    <dbReference type="NCBI Taxonomy" id="1536901"/>
    <lineage>
        <taxon>Bacteria</taxon>
        <taxon>Pseudomonadati</taxon>
        <taxon>Planctomycetota</taxon>
        <taxon>Planctomycetia</taxon>
        <taxon>Pirellulales</taxon>
        <taxon>Pirellulaceae</taxon>
        <taxon>Novipirellula</taxon>
    </lineage>
</organism>
<dbReference type="EMBL" id="BAABRO010000001">
    <property type="protein sequence ID" value="GAA5505037.1"/>
    <property type="molecule type" value="Genomic_DNA"/>
</dbReference>
<gene>
    <name evidence="3" type="ORF">Rcae01_00477</name>
</gene>
<evidence type="ECO:0000256" key="2">
    <source>
        <dbReference type="SAM" id="Phobius"/>
    </source>
</evidence>
<keyword evidence="2" id="KW-0472">Membrane</keyword>
<keyword evidence="4" id="KW-1185">Reference proteome</keyword>